<name>A0A378NP92_9FIRM</name>
<dbReference type="GO" id="GO:0008955">
    <property type="term" value="F:peptidoglycan glycosyltransferase activity"/>
    <property type="evidence" value="ECO:0007669"/>
    <property type="project" value="UniProtKB-EC"/>
</dbReference>
<keyword evidence="8" id="KW-0133">Cell shape</keyword>
<evidence type="ECO:0000256" key="15">
    <source>
        <dbReference type="ARBA" id="ARBA00033270"/>
    </source>
</evidence>
<evidence type="ECO:0000256" key="3">
    <source>
        <dbReference type="ARBA" id="ARBA00022475"/>
    </source>
</evidence>
<dbReference type="GO" id="GO:0008360">
    <property type="term" value="P:regulation of cell shape"/>
    <property type="evidence" value="ECO:0007669"/>
    <property type="project" value="UniProtKB-KW"/>
</dbReference>
<sequence length="397" mass="44033">MLTKQKFWINDMEAITCIMFILIIIGTINICSASLITAYTNFENPYFFLIRHLISLLIGFVAFALTSRFNYKKLKNCSLMLTVITILCLSAVLLVGVTVNGSRRWLSLGFMQFQPSEIAKIVTIIISASYLGQCLDKKIPITVNPQKNIIFLLCLIIAGFVEAQPDMGTALIIIGIPTIMYFIAGLSKKWIGIICGIGIILFTLLATFQPYRLDRINSWYDPWSRSQEDGYQIVQSILAIGSGGFSGMGLGHGFSKYSYLPESHTDFAFAVFCQEIGFMGAFIVFLLLIALAFYCIKIALRTKDNFGKILVCGITLLIVGQATGNMAMVIGIVPVVGVPLPFISYGGTSLILNMISIGLVLSVDRHNHIIKKSTKNETITTPPIKYLSKKKHLYRLK</sequence>
<evidence type="ECO:0000256" key="6">
    <source>
        <dbReference type="ARBA" id="ARBA00022679"/>
    </source>
</evidence>
<dbReference type="EC" id="2.4.99.28" evidence="19"/>
<keyword evidence="9" id="KW-0573">Peptidoglycan synthesis</keyword>
<keyword evidence="4 23" id="KW-0132">Cell division</keyword>
<keyword evidence="5" id="KW-0328">Glycosyltransferase</keyword>
<evidence type="ECO:0000256" key="5">
    <source>
        <dbReference type="ARBA" id="ARBA00022676"/>
    </source>
</evidence>
<organism evidence="23 24">
    <name type="scientific">Megamonas hypermegale</name>
    <dbReference type="NCBI Taxonomy" id="158847"/>
    <lineage>
        <taxon>Bacteria</taxon>
        <taxon>Bacillati</taxon>
        <taxon>Bacillota</taxon>
        <taxon>Negativicutes</taxon>
        <taxon>Selenomonadales</taxon>
        <taxon>Selenomonadaceae</taxon>
        <taxon>Megamonas</taxon>
    </lineage>
</organism>
<dbReference type="NCBIfam" id="TIGR02614">
    <property type="entry name" value="ftsW"/>
    <property type="match status" value="1"/>
</dbReference>
<reference evidence="23 24" key="1">
    <citation type="submission" date="2018-06" db="EMBL/GenBank/DDBJ databases">
        <authorList>
            <consortium name="Pathogen Informatics"/>
            <person name="Doyle S."/>
        </authorList>
    </citation>
    <scope>NUCLEOTIDE SEQUENCE [LARGE SCALE GENOMIC DNA]</scope>
    <source>
        <strain evidence="23 24">NCTC10571</strain>
    </source>
</reference>
<feature type="transmembrane region" description="Helical" evidence="22">
    <location>
        <begin position="342"/>
        <end position="363"/>
    </location>
</feature>
<dbReference type="GO" id="GO:0032153">
    <property type="term" value="C:cell division site"/>
    <property type="evidence" value="ECO:0007669"/>
    <property type="project" value="TreeGrafter"/>
</dbReference>
<dbReference type="AlphaFoldDB" id="A0A378NP92"/>
<comment type="similarity">
    <text evidence="16">Belongs to the SEDS family. FtsW subfamily.</text>
</comment>
<feature type="transmembrane region" description="Helical" evidence="22">
    <location>
        <begin position="169"/>
        <end position="186"/>
    </location>
</feature>
<feature type="transmembrane region" description="Helical" evidence="22">
    <location>
        <begin position="193"/>
        <end position="211"/>
    </location>
</feature>
<evidence type="ECO:0000256" key="10">
    <source>
        <dbReference type="ARBA" id="ARBA00022989"/>
    </source>
</evidence>
<evidence type="ECO:0000313" key="24">
    <source>
        <dbReference type="Proteomes" id="UP000255234"/>
    </source>
</evidence>
<comment type="pathway">
    <text evidence="2">Cell wall biogenesis; peptidoglycan biosynthesis.</text>
</comment>
<evidence type="ECO:0000256" key="11">
    <source>
        <dbReference type="ARBA" id="ARBA00023136"/>
    </source>
</evidence>
<evidence type="ECO:0000256" key="2">
    <source>
        <dbReference type="ARBA" id="ARBA00004752"/>
    </source>
</evidence>
<evidence type="ECO:0000256" key="19">
    <source>
        <dbReference type="ARBA" id="ARBA00044770"/>
    </source>
</evidence>
<dbReference type="EMBL" id="UGPP01000001">
    <property type="protein sequence ID" value="STY70210.1"/>
    <property type="molecule type" value="Genomic_DNA"/>
</dbReference>
<proteinExistence type="inferred from homology"/>
<dbReference type="InterPro" id="IPR001182">
    <property type="entry name" value="FtsW/RodA"/>
</dbReference>
<dbReference type="Proteomes" id="UP000255234">
    <property type="component" value="Unassembled WGS sequence"/>
</dbReference>
<feature type="transmembrane region" description="Helical" evidence="22">
    <location>
        <begin position="77"/>
        <end position="98"/>
    </location>
</feature>
<dbReference type="InterPro" id="IPR018365">
    <property type="entry name" value="Cell_cycle_FtsW-rel_CS"/>
</dbReference>
<comment type="function">
    <text evidence="21">Peptidoglycan polymerase that is essential for cell division.</text>
</comment>
<dbReference type="InterPro" id="IPR013437">
    <property type="entry name" value="FtsW"/>
</dbReference>
<keyword evidence="12" id="KW-0131">Cell cycle</keyword>
<keyword evidence="10 22" id="KW-1133">Transmembrane helix</keyword>
<feature type="transmembrane region" description="Helical" evidence="22">
    <location>
        <begin position="147"/>
        <end position="163"/>
    </location>
</feature>
<evidence type="ECO:0000256" key="13">
    <source>
        <dbReference type="ARBA" id="ARBA00023316"/>
    </source>
</evidence>
<evidence type="ECO:0000256" key="4">
    <source>
        <dbReference type="ARBA" id="ARBA00022618"/>
    </source>
</evidence>
<evidence type="ECO:0000256" key="21">
    <source>
        <dbReference type="ARBA" id="ARBA00049966"/>
    </source>
</evidence>
<dbReference type="GO" id="GO:0005886">
    <property type="term" value="C:plasma membrane"/>
    <property type="evidence" value="ECO:0007669"/>
    <property type="project" value="UniProtKB-SubCell"/>
</dbReference>
<dbReference type="PANTHER" id="PTHR30474:SF2">
    <property type="entry name" value="PEPTIDOGLYCAN GLYCOSYLTRANSFERASE FTSW-RELATED"/>
    <property type="match status" value="1"/>
</dbReference>
<dbReference type="GO" id="GO:0071555">
    <property type="term" value="P:cell wall organization"/>
    <property type="evidence" value="ECO:0007669"/>
    <property type="project" value="UniProtKB-KW"/>
</dbReference>
<dbReference type="Pfam" id="PF01098">
    <property type="entry name" value="FTSW_RODA_SPOVE"/>
    <property type="match status" value="1"/>
</dbReference>
<keyword evidence="13" id="KW-0961">Cell wall biogenesis/degradation</keyword>
<dbReference type="GO" id="GO:0051301">
    <property type="term" value="P:cell division"/>
    <property type="evidence" value="ECO:0007669"/>
    <property type="project" value="UniProtKB-KW"/>
</dbReference>
<gene>
    <name evidence="23" type="primary">ftsW_1</name>
    <name evidence="23" type="ORF">NCTC10571_00324</name>
</gene>
<evidence type="ECO:0000256" key="22">
    <source>
        <dbReference type="SAM" id="Phobius"/>
    </source>
</evidence>
<evidence type="ECO:0000256" key="18">
    <source>
        <dbReference type="ARBA" id="ARBA00041418"/>
    </source>
</evidence>
<feature type="transmembrane region" description="Helical" evidence="22">
    <location>
        <begin position="267"/>
        <end position="296"/>
    </location>
</feature>
<evidence type="ECO:0000256" key="16">
    <source>
        <dbReference type="ARBA" id="ARBA00038053"/>
    </source>
</evidence>
<evidence type="ECO:0000256" key="1">
    <source>
        <dbReference type="ARBA" id="ARBA00004651"/>
    </source>
</evidence>
<keyword evidence="3" id="KW-1003">Cell membrane</keyword>
<protein>
    <recommendedName>
        <fullName evidence="17">Probable peptidoglycan glycosyltransferase FtsW</fullName>
        <ecNumber evidence="19">2.4.99.28</ecNumber>
    </recommendedName>
    <alternativeName>
        <fullName evidence="18">Cell division protein FtsW</fullName>
    </alternativeName>
    <alternativeName>
        <fullName evidence="15">Cell wall polymerase</fullName>
    </alternativeName>
    <alternativeName>
        <fullName evidence="14">Peptidoglycan polymerase</fullName>
    </alternativeName>
</protein>
<dbReference type="RefSeq" id="WP_115150935.1">
    <property type="nucleotide sequence ID" value="NZ_UGPP01000001.1"/>
</dbReference>
<evidence type="ECO:0000256" key="17">
    <source>
        <dbReference type="ARBA" id="ARBA00041185"/>
    </source>
</evidence>
<evidence type="ECO:0000256" key="14">
    <source>
        <dbReference type="ARBA" id="ARBA00032370"/>
    </source>
</evidence>
<dbReference type="GO" id="GO:0015648">
    <property type="term" value="F:lipid-linked peptidoglycan transporter activity"/>
    <property type="evidence" value="ECO:0007669"/>
    <property type="project" value="TreeGrafter"/>
</dbReference>
<comment type="subcellular location">
    <subcellularLocation>
        <location evidence="1">Cell membrane</location>
        <topology evidence="1">Multi-pass membrane protein</topology>
    </subcellularLocation>
</comment>
<feature type="transmembrane region" description="Helical" evidence="22">
    <location>
        <begin position="308"/>
        <end position="336"/>
    </location>
</feature>
<keyword evidence="7 22" id="KW-0812">Transmembrane</keyword>
<feature type="transmembrane region" description="Helical" evidence="22">
    <location>
        <begin position="12"/>
        <end position="40"/>
    </location>
</feature>
<evidence type="ECO:0000256" key="20">
    <source>
        <dbReference type="ARBA" id="ARBA00049902"/>
    </source>
</evidence>
<dbReference type="PANTHER" id="PTHR30474">
    <property type="entry name" value="CELL CYCLE PROTEIN"/>
    <property type="match status" value="1"/>
</dbReference>
<evidence type="ECO:0000256" key="8">
    <source>
        <dbReference type="ARBA" id="ARBA00022960"/>
    </source>
</evidence>
<evidence type="ECO:0000256" key="7">
    <source>
        <dbReference type="ARBA" id="ARBA00022692"/>
    </source>
</evidence>
<evidence type="ECO:0000313" key="23">
    <source>
        <dbReference type="EMBL" id="STY70210.1"/>
    </source>
</evidence>
<accession>A0A378NP92</accession>
<dbReference type="GO" id="GO:0009252">
    <property type="term" value="P:peptidoglycan biosynthetic process"/>
    <property type="evidence" value="ECO:0007669"/>
    <property type="project" value="UniProtKB-KW"/>
</dbReference>
<dbReference type="STRING" id="1122216.GCA_000423385_01556"/>
<keyword evidence="6" id="KW-0808">Transferase</keyword>
<evidence type="ECO:0000256" key="12">
    <source>
        <dbReference type="ARBA" id="ARBA00023306"/>
    </source>
</evidence>
<feature type="transmembrane region" description="Helical" evidence="22">
    <location>
        <begin position="46"/>
        <end position="65"/>
    </location>
</feature>
<dbReference type="PROSITE" id="PS00428">
    <property type="entry name" value="FTSW_RODA_SPOVE"/>
    <property type="match status" value="1"/>
</dbReference>
<keyword evidence="11 22" id="KW-0472">Membrane</keyword>
<comment type="catalytic activity">
    <reaction evidence="20">
        <text>[GlcNAc-(1-&gt;4)-Mur2Ac(oyl-L-Ala-gamma-D-Glu-L-Lys-D-Ala-D-Ala)](n)-di-trans,octa-cis-undecaprenyl diphosphate + beta-D-GlcNAc-(1-&gt;4)-Mur2Ac(oyl-L-Ala-gamma-D-Glu-L-Lys-D-Ala-D-Ala)-di-trans,octa-cis-undecaprenyl diphosphate = [GlcNAc-(1-&gt;4)-Mur2Ac(oyl-L-Ala-gamma-D-Glu-L-Lys-D-Ala-D-Ala)](n+1)-di-trans,octa-cis-undecaprenyl diphosphate + di-trans,octa-cis-undecaprenyl diphosphate + H(+)</text>
        <dbReference type="Rhea" id="RHEA:23708"/>
        <dbReference type="Rhea" id="RHEA-COMP:9602"/>
        <dbReference type="Rhea" id="RHEA-COMP:9603"/>
        <dbReference type="ChEBI" id="CHEBI:15378"/>
        <dbReference type="ChEBI" id="CHEBI:58405"/>
        <dbReference type="ChEBI" id="CHEBI:60033"/>
        <dbReference type="ChEBI" id="CHEBI:78435"/>
        <dbReference type="EC" id="2.4.99.28"/>
    </reaction>
</comment>
<evidence type="ECO:0000256" key="9">
    <source>
        <dbReference type="ARBA" id="ARBA00022984"/>
    </source>
</evidence>